<dbReference type="PANTHER" id="PTHR13647">
    <property type="entry name" value="INSULIN-LIKE PEPTIDE 2-RELATED"/>
    <property type="match status" value="1"/>
</dbReference>
<proteinExistence type="inferred from homology"/>
<sequence length="173" mass="19940">MGTYWLLAVKWTLLSVALILFLLRDASGEKTPQMDFNHNRITRADNKGVCGRALTEMISTVCKLYKPLTEKPKRMFFGQMHPKMKVIYNPVDFDEYDDMNVVDYEMPMNQDPDIDYSGQFLKRIYNGAMIPSWKNGKRNERQSLVSECCKKHCSTSEMYGYCDGKGGFLAMAD</sequence>
<dbReference type="GO" id="GO:0005576">
    <property type="term" value="C:extracellular region"/>
    <property type="evidence" value="ECO:0007669"/>
    <property type="project" value="InterPro"/>
</dbReference>
<dbReference type="InterPro" id="IPR022353">
    <property type="entry name" value="Insulin_CS"/>
</dbReference>
<evidence type="ECO:0000313" key="9">
    <source>
        <dbReference type="EMBL" id="SSX29157.1"/>
    </source>
</evidence>
<dbReference type="SUPFAM" id="SSF56994">
    <property type="entry name" value="Insulin-like"/>
    <property type="match status" value="1"/>
</dbReference>
<dbReference type="EMBL" id="UFQT01001151">
    <property type="protein sequence ID" value="SSX29157.1"/>
    <property type="molecule type" value="Genomic_DNA"/>
</dbReference>
<gene>
    <name evidence="9" type="primary">CSON000924</name>
</gene>
<dbReference type="Pfam" id="PF00049">
    <property type="entry name" value="Insulin"/>
    <property type="match status" value="1"/>
</dbReference>
<dbReference type="AlphaFoldDB" id="A0A336MLB1"/>
<evidence type="ECO:0000313" key="8">
    <source>
        <dbReference type="EMBL" id="SSX09255.1"/>
    </source>
</evidence>
<feature type="signal peptide" evidence="6">
    <location>
        <begin position="1"/>
        <end position="28"/>
    </location>
</feature>
<evidence type="ECO:0000256" key="5">
    <source>
        <dbReference type="ARBA" id="ARBA00023157"/>
    </source>
</evidence>
<evidence type="ECO:0000256" key="3">
    <source>
        <dbReference type="ARBA" id="ARBA00022685"/>
    </source>
</evidence>
<name>A0A336MLB1_CULSO</name>
<reference evidence="8" key="1">
    <citation type="submission" date="2018-04" db="EMBL/GenBank/DDBJ databases">
        <authorList>
            <person name="Go L.Y."/>
            <person name="Mitchell J.A."/>
        </authorList>
    </citation>
    <scope>NUCLEOTIDE SEQUENCE</scope>
    <source>
        <tissue evidence="8">Whole organism</tissue>
    </source>
</reference>
<dbReference type="VEuPathDB" id="VectorBase:CSON000924"/>
<comment type="similarity">
    <text evidence="1">Belongs to the insulin family.</text>
</comment>
<dbReference type="PROSITE" id="PS00262">
    <property type="entry name" value="INSULIN"/>
    <property type="match status" value="1"/>
</dbReference>
<dbReference type="GO" id="GO:0005179">
    <property type="term" value="F:hormone activity"/>
    <property type="evidence" value="ECO:0007669"/>
    <property type="project" value="InterPro"/>
</dbReference>
<feature type="chain" id="PRO_5033343247" evidence="6">
    <location>
        <begin position="29"/>
        <end position="173"/>
    </location>
</feature>
<keyword evidence="4 6" id="KW-0732">Signal</keyword>
<comment type="subunit">
    <text evidence="2">Heterodimer of a B chain and an A chain linked by two disulfide bonds.</text>
</comment>
<dbReference type="PANTHER" id="PTHR13647:SF4">
    <property type="entry name" value="INSULIN-LIKE PEPTIDE 1-RELATED"/>
    <property type="match status" value="1"/>
</dbReference>
<dbReference type="InterPro" id="IPR016179">
    <property type="entry name" value="Insulin-like"/>
</dbReference>
<protein>
    <submittedName>
        <fullName evidence="9">CSON000924 protein</fullName>
    </submittedName>
</protein>
<evidence type="ECO:0000259" key="7">
    <source>
        <dbReference type="Pfam" id="PF00049"/>
    </source>
</evidence>
<keyword evidence="5" id="KW-1015">Disulfide bond</keyword>
<dbReference type="EMBL" id="UFQS01001151">
    <property type="protein sequence ID" value="SSX09255.1"/>
    <property type="molecule type" value="Genomic_DNA"/>
</dbReference>
<keyword evidence="3" id="KW-0165">Cleavage on pair of basic residues</keyword>
<dbReference type="InterPro" id="IPR036438">
    <property type="entry name" value="Insulin-like_sf"/>
</dbReference>
<accession>A0A336MLB1</accession>
<organism evidence="9">
    <name type="scientific">Culicoides sonorensis</name>
    <name type="common">Biting midge</name>
    <dbReference type="NCBI Taxonomy" id="179676"/>
    <lineage>
        <taxon>Eukaryota</taxon>
        <taxon>Metazoa</taxon>
        <taxon>Ecdysozoa</taxon>
        <taxon>Arthropoda</taxon>
        <taxon>Hexapoda</taxon>
        <taxon>Insecta</taxon>
        <taxon>Pterygota</taxon>
        <taxon>Neoptera</taxon>
        <taxon>Endopterygota</taxon>
        <taxon>Diptera</taxon>
        <taxon>Nematocera</taxon>
        <taxon>Chironomoidea</taxon>
        <taxon>Ceratopogonidae</taxon>
        <taxon>Ceratopogoninae</taxon>
        <taxon>Culicoides</taxon>
        <taxon>Monoculicoides</taxon>
    </lineage>
</organism>
<dbReference type="PIRSF" id="PIRSF018431">
    <property type="entry name" value="Molluscan_insulin_rel_peptide"/>
    <property type="match status" value="1"/>
</dbReference>
<feature type="domain" description="Insulin-like" evidence="7">
    <location>
        <begin position="49"/>
        <end position="162"/>
    </location>
</feature>
<evidence type="ECO:0000256" key="6">
    <source>
        <dbReference type="SAM" id="SignalP"/>
    </source>
</evidence>
<reference evidence="9" key="2">
    <citation type="submission" date="2018-07" db="EMBL/GenBank/DDBJ databases">
        <authorList>
            <person name="Quirk P.G."/>
            <person name="Krulwich T.A."/>
        </authorList>
    </citation>
    <scope>NUCLEOTIDE SEQUENCE</scope>
</reference>
<evidence type="ECO:0000256" key="2">
    <source>
        <dbReference type="ARBA" id="ARBA00011207"/>
    </source>
</evidence>
<evidence type="ECO:0000256" key="4">
    <source>
        <dbReference type="ARBA" id="ARBA00022729"/>
    </source>
</evidence>
<dbReference type="Gene3D" id="1.10.100.10">
    <property type="entry name" value="Insulin-like"/>
    <property type="match status" value="1"/>
</dbReference>
<evidence type="ECO:0000256" key="1">
    <source>
        <dbReference type="ARBA" id="ARBA00009034"/>
    </source>
</evidence>